<dbReference type="EMBL" id="JAPUUL010001401">
    <property type="protein sequence ID" value="KAJ8127508.1"/>
    <property type="molecule type" value="Genomic_DNA"/>
</dbReference>
<name>A0ACC2JJX7_9PEZI</name>
<dbReference type="Proteomes" id="UP001153332">
    <property type="component" value="Unassembled WGS sequence"/>
</dbReference>
<evidence type="ECO:0000313" key="2">
    <source>
        <dbReference type="Proteomes" id="UP001153332"/>
    </source>
</evidence>
<proteinExistence type="predicted"/>
<comment type="caution">
    <text evidence="1">The sequence shown here is derived from an EMBL/GenBank/DDBJ whole genome shotgun (WGS) entry which is preliminary data.</text>
</comment>
<evidence type="ECO:0000313" key="1">
    <source>
        <dbReference type="EMBL" id="KAJ8127508.1"/>
    </source>
</evidence>
<organism evidence="1 2">
    <name type="scientific">Lasiodiplodia mahajangana</name>
    <dbReference type="NCBI Taxonomy" id="1108764"/>
    <lineage>
        <taxon>Eukaryota</taxon>
        <taxon>Fungi</taxon>
        <taxon>Dikarya</taxon>
        <taxon>Ascomycota</taxon>
        <taxon>Pezizomycotina</taxon>
        <taxon>Dothideomycetes</taxon>
        <taxon>Dothideomycetes incertae sedis</taxon>
        <taxon>Botryosphaeriales</taxon>
        <taxon>Botryosphaeriaceae</taxon>
        <taxon>Lasiodiplodia</taxon>
    </lineage>
</organism>
<protein>
    <submittedName>
        <fullName evidence="1">Uncharacterized protein</fullName>
    </submittedName>
</protein>
<reference evidence="1" key="1">
    <citation type="submission" date="2022-12" db="EMBL/GenBank/DDBJ databases">
        <title>Genome Sequence of Lasiodiplodia mahajangana.</title>
        <authorList>
            <person name="Buettner E."/>
        </authorList>
    </citation>
    <scope>NUCLEOTIDE SEQUENCE</scope>
    <source>
        <strain evidence="1">VT137</strain>
    </source>
</reference>
<sequence length="119" mass="12880">MAWRYEIDREETLVAQELATSSIYKSVIHGKRWARGIARSKLTGAIVVGVKEGEKGADGKDVVVLRQGGPHLVGGIGGCRGGGIRRMISRQGGKGREEQQEAEGRRVLYAICKEPSCTT</sequence>
<accession>A0ACC2JJX7</accession>
<keyword evidence="2" id="KW-1185">Reference proteome</keyword>
<gene>
    <name evidence="1" type="ORF">O1611_g6129</name>
</gene>